<comment type="caution">
    <text evidence="1">The sequence shown here is derived from an EMBL/GenBank/DDBJ whole genome shotgun (WGS) entry which is preliminary data.</text>
</comment>
<dbReference type="EMBL" id="JAUTXT010000084">
    <property type="protein sequence ID" value="KAK3669443.1"/>
    <property type="molecule type" value="Genomic_DNA"/>
</dbReference>
<evidence type="ECO:0000313" key="2">
    <source>
        <dbReference type="Proteomes" id="UP001274830"/>
    </source>
</evidence>
<keyword evidence="2" id="KW-1185">Reference proteome</keyword>
<gene>
    <name evidence="1" type="ORF">LTR78_010663</name>
</gene>
<evidence type="ECO:0000313" key="1">
    <source>
        <dbReference type="EMBL" id="KAK3669443.1"/>
    </source>
</evidence>
<accession>A0AAE0WI53</accession>
<dbReference type="Proteomes" id="UP001274830">
    <property type="component" value="Unassembled WGS sequence"/>
</dbReference>
<proteinExistence type="predicted"/>
<dbReference type="AlphaFoldDB" id="A0AAE0WI53"/>
<reference evidence="1" key="1">
    <citation type="submission" date="2023-07" db="EMBL/GenBank/DDBJ databases">
        <title>Black Yeasts Isolated from many extreme environments.</title>
        <authorList>
            <person name="Coleine C."/>
            <person name="Stajich J.E."/>
            <person name="Selbmann L."/>
        </authorList>
    </citation>
    <scope>NUCLEOTIDE SEQUENCE</scope>
    <source>
        <strain evidence="1">CCFEE 5485</strain>
    </source>
</reference>
<organism evidence="1 2">
    <name type="scientific">Recurvomyces mirabilis</name>
    <dbReference type="NCBI Taxonomy" id="574656"/>
    <lineage>
        <taxon>Eukaryota</taxon>
        <taxon>Fungi</taxon>
        <taxon>Dikarya</taxon>
        <taxon>Ascomycota</taxon>
        <taxon>Pezizomycotina</taxon>
        <taxon>Dothideomycetes</taxon>
        <taxon>Dothideomycetidae</taxon>
        <taxon>Mycosphaerellales</taxon>
        <taxon>Teratosphaeriaceae</taxon>
        <taxon>Recurvomyces</taxon>
    </lineage>
</organism>
<sequence length="61" mass="7060">MRKRFDSDSNAMIVKVIEHMKKRVYTVISMNATPHLLVVIVPCEKKQADFPEGMWDEPEGL</sequence>
<name>A0AAE0WI53_9PEZI</name>
<protein>
    <submittedName>
        <fullName evidence="1">Uncharacterized protein</fullName>
    </submittedName>
</protein>